<feature type="domain" description="Thioredoxin" evidence="6">
    <location>
        <begin position="34"/>
        <end position="176"/>
    </location>
</feature>
<dbReference type="InterPro" id="IPR013740">
    <property type="entry name" value="Redoxin"/>
</dbReference>
<evidence type="ECO:0000256" key="2">
    <source>
        <dbReference type="ARBA" id="ARBA00007758"/>
    </source>
</evidence>
<gene>
    <name evidence="7" type="ORF">SAMN02745129_0542</name>
</gene>
<comment type="similarity">
    <text evidence="2">Belongs to the thioredoxin family. DsbE subfamily.</text>
</comment>
<dbReference type="GO" id="GO:0030288">
    <property type="term" value="C:outer membrane-bounded periplasmic space"/>
    <property type="evidence" value="ECO:0007669"/>
    <property type="project" value="InterPro"/>
</dbReference>
<dbReference type="InterPro" id="IPR036249">
    <property type="entry name" value="Thioredoxin-like_sf"/>
</dbReference>
<dbReference type="GO" id="GO:0017004">
    <property type="term" value="P:cytochrome complex assembly"/>
    <property type="evidence" value="ECO:0007669"/>
    <property type="project" value="UniProtKB-KW"/>
</dbReference>
<keyword evidence="5" id="KW-0676">Redox-active center</keyword>
<dbReference type="OrthoDB" id="9799347at2"/>
<evidence type="ECO:0000256" key="4">
    <source>
        <dbReference type="ARBA" id="ARBA00023157"/>
    </source>
</evidence>
<dbReference type="PANTHER" id="PTHR42852:SF6">
    <property type="entry name" value="THIOL:DISULFIDE INTERCHANGE PROTEIN DSBE"/>
    <property type="match status" value="1"/>
</dbReference>
<keyword evidence="8" id="KW-1185">Reference proteome</keyword>
<organism evidence="7 8">
    <name type="scientific">Ferrimonas marina</name>
    <dbReference type="NCBI Taxonomy" id="299255"/>
    <lineage>
        <taxon>Bacteria</taxon>
        <taxon>Pseudomonadati</taxon>
        <taxon>Pseudomonadota</taxon>
        <taxon>Gammaproteobacteria</taxon>
        <taxon>Alteromonadales</taxon>
        <taxon>Ferrimonadaceae</taxon>
        <taxon>Ferrimonas</taxon>
    </lineage>
</organism>
<dbReference type="GO" id="GO:0005886">
    <property type="term" value="C:plasma membrane"/>
    <property type="evidence" value="ECO:0007669"/>
    <property type="project" value="UniProtKB-SubCell"/>
</dbReference>
<dbReference type="Proteomes" id="UP000184268">
    <property type="component" value="Unassembled WGS sequence"/>
</dbReference>
<dbReference type="InterPro" id="IPR013766">
    <property type="entry name" value="Thioredoxin_domain"/>
</dbReference>
<keyword evidence="3" id="KW-0201">Cytochrome c-type biogenesis</keyword>
<evidence type="ECO:0000256" key="5">
    <source>
        <dbReference type="ARBA" id="ARBA00023284"/>
    </source>
</evidence>
<dbReference type="RefSeq" id="WP_067665702.1">
    <property type="nucleotide sequence ID" value="NZ_FQXG01000015.1"/>
</dbReference>
<dbReference type="Pfam" id="PF08534">
    <property type="entry name" value="Redoxin"/>
    <property type="match status" value="1"/>
</dbReference>
<evidence type="ECO:0000313" key="7">
    <source>
        <dbReference type="EMBL" id="SHI26799.1"/>
    </source>
</evidence>
<proteinExistence type="inferred from homology"/>
<evidence type="ECO:0000313" key="8">
    <source>
        <dbReference type="Proteomes" id="UP000184268"/>
    </source>
</evidence>
<dbReference type="InterPro" id="IPR017937">
    <property type="entry name" value="Thioredoxin_CS"/>
</dbReference>
<evidence type="ECO:0000256" key="1">
    <source>
        <dbReference type="ARBA" id="ARBA00004383"/>
    </source>
</evidence>
<dbReference type="GO" id="GO:0015036">
    <property type="term" value="F:disulfide oxidoreductase activity"/>
    <property type="evidence" value="ECO:0007669"/>
    <property type="project" value="InterPro"/>
</dbReference>
<dbReference type="InterPro" id="IPR050553">
    <property type="entry name" value="Thioredoxin_ResA/DsbE_sf"/>
</dbReference>
<name>A0A1M5ZRR2_9GAMM</name>
<dbReference type="InterPro" id="IPR004799">
    <property type="entry name" value="Periplasmic_diS_OxRdtase_DsbE"/>
</dbReference>
<dbReference type="STRING" id="299255.SAMN02745129_0542"/>
<comment type="subcellular location">
    <subcellularLocation>
        <location evidence="1">Cell inner membrane</location>
        <topology evidence="1">Single-pass membrane protein</topology>
        <orientation evidence="1">Periplasmic side</orientation>
    </subcellularLocation>
</comment>
<accession>A0A1M5ZRR2</accession>
<protein>
    <submittedName>
        <fullName evidence="7">Cytochrome c biogenesis protein CcmG, thiol:disulfide interchange protein DsbE</fullName>
    </submittedName>
</protein>
<dbReference type="SUPFAM" id="SSF52833">
    <property type="entry name" value="Thioredoxin-like"/>
    <property type="match status" value="1"/>
</dbReference>
<evidence type="ECO:0000256" key="3">
    <source>
        <dbReference type="ARBA" id="ARBA00022748"/>
    </source>
</evidence>
<dbReference type="PROSITE" id="PS00194">
    <property type="entry name" value="THIOREDOXIN_1"/>
    <property type="match status" value="1"/>
</dbReference>
<reference evidence="7 8" key="1">
    <citation type="submission" date="2016-11" db="EMBL/GenBank/DDBJ databases">
        <authorList>
            <person name="Jaros S."/>
            <person name="Januszkiewicz K."/>
            <person name="Wedrychowicz H."/>
        </authorList>
    </citation>
    <scope>NUCLEOTIDE SEQUENCE [LARGE SCALE GENOMIC DNA]</scope>
    <source>
        <strain evidence="7 8">DSM 16917</strain>
    </source>
</reference>
<sequence length="184" mass="20968">MKRAVLFIPLAIFALLSIFLFKGLFLDPSKLESVLVGKPVPAFVLESLEDENKSWTQEDLKGDVYLINIWATWCPSCKYEHPFLNQLKRRGEIKIYGINYRDERPAAIRYLKQTGDPYTKNIFDPEGSLAFDMGVYGAPETYVVDHNGIVRHRFAGVLEPQVWAKDFMPLIQQIRAEAAAEGNS</sequence>
<dbReference type="PANTHER" id="PTHR42852">
    <property type="entry name" value="THIOL:DISULFIDE INTERCHANGE PROTEIN DSBE"/>
    <property type="match status" value="1"/>
</dbReference>
<dbReference type="PROSITE" id="PS51352">
    <property type="entry name" value="THIOREDOXIN_2"/>
    <property type="match status" value="1"/>
</dbReference>
<dbReference type="AlphaFoldDB" id="A0A1M5ZRR2"/>
<keyword evidence="4" id="KW-1015">Disulfide bond</keyword>
<dbReference type="EMBL" id="FQXG01000015">
    <property type="protein sequence ID" value="SHI26799.1"/>
    <property type="molecule type" value="Genomic_DNA"/>
</dbReference>
<dbReference type="Gene3D" id="3.40.30.10">
    <property type="entry name" value="Glutaredoxin"/>
    <property type="match status" value="1"/>
</dbReference>
<evidence type="ECO:0000259" key="6">
    <source>
        <dbReference type="PROSITE" id="PS51352"/>
    </source>
</evidence>
<dbReference type="NCBIfam" id="TIGR00385">
    <property type="entry name" value="dsbE"/>
    <property type="match status" value="1"/>
</dbReference>
<dbReference type="CDD" id="cd03010">
    <property type="entry name" value="TlpA_like_DsbE"/>
    <property type="match status" value="1"/>
</dbReference>